<name>A0A2A9CWR9_9MICO</name>
<protein>
    <submittedName>
        <fullName evidence="7">Uncharacterized protein DUF4203</fullName>
    </submittedName>
</protein>
<evidence type="ECO:0000313" key="7">
    <source>
        <dbReference type="EMBL" id="PFG18581.1"/>
    </source>
</evidence>
<evidence type="ECO:0000256" key="5">
    <source>
        <dbReference type="SAM" id="Phobius"/>
    </source>
</evidence>
<comment type="caution">
    <text evidence="7">The sequence shown here is derived from an EMBL/GenBank/DDBJ whole genome shotgun (WGS) entry which is preliminary data.</text>
</comment>
<evidence type="ECO:0000313" key="8">
    <source>
        <dbReference type="Proteomes" id="UP000224915"/>
    </source>
</evidence>
<proteinExistence type="predicted"/>
<dbReference type="OrthoDB" id="4465871at2"/>
<sequence>MDAPLLGLITIALGLVVTFAGYTVLRVVIAIVGGFAGFSLGAALVGSVAGSGAGATVAVWIGAILGALLVAWLAYAFYQVAVYLALVVMGYTLGAGIGTALEADGWLRVTMGVVLAVLLLIVALAANLPAILLMIATAFSGAQAVVSGVMVLTGAARVFEWQSIAGEVVVASTSFWWALGAAVLGVAGLVVQWRSQRRKAATAYRSGALAQPVR</sequence>
<keyword evidence="3 5" id="KW-1133">Transmembrane helix</keyword>
<dbReference type="Pfam" id="PF13886">
    <property type="entry name" value="TM7S3_TM198"/>
    <property type="match status" value="1"/>
</dbReference>
<feature type="transmembrane region" description="Helical" evidence="5">
    <location>
        <begin position="57"/>
        <end position="75"/>
    </location>
</feature>
<evidence type="ECO:0000256" key="1">
    <source>
        <dbReference type="ARBA" id="ARBA00004141"/>
    </source>
</evidence>
<dbReference type="EMBL" id="PDJD01000001">
    <property type="protein sequence ID" value="PFG18581.1"/>
    <property type="molecule type" value="Genomic_DNA"/>
</dbReference>
<feature type="transmembrane region" description="Helical" evidence="5">
    <location>
        <begin position="106"/>
        <end position="125"/>
    </location>
</feature>
<feature type="transmembrane region" description="Helical" evidence="5">
    <location>
        <begin position="132"/>
        <end position="155"/>
    </location>
</feature>
<evidence type="ECO:0000256" key="4">
    <source>
        <dbReference type="ARBA" id="ARBA00023136"/>
    </source>
</evidence>
<keyword evidence="8" id="KW-1185">Reference proteome</keyword>
<evidence type="ECO:0000259" key="6">
    <source>
        <dbReference type="Pfam" id="PF13886"/>
    </source>
</evidence>
<dbReference type="AlphaFoldDB" id="A0A2A9CWR9"/>
<dbReference type="Proteomes" id="UP000224915">
    <property type="component" value="Unassembled WGS sequence"/>
</dbReference>
<feature type="transmembrane region" description="Helical" evidence="5">
    <location>
        <begin position="82"/>
        <end position="100"/>
    </location>
</feature>
<dbReference type="RefSeq" id="WP_098467838.1">
    <property type="nucleotide sequence ID" value="NZ_PDJD01000001.1"/>
</dbReference>
<reference evidence="7 8" key="1">
    <citation type="submission" date="2017-10" db="EMBL/GenBank/DDBJ databases">
        <title>Sequencing the genomes of 1000 actinobacteria strains.</title>
        <authorList>
            <person name="Klenk H.-P."/>
        </authorList>
    </citation>
    <scope>NUCLEOTIDE SEQUENCE [LARGE SCALE GENOMIC DNA]</scope>
    <source>
        <strain evidence="7 8">DSM 21801</strain>
    </source>
</reference>
<organism evidence="7 8">
    <name type="scientific">Serinibacter salmoneus</name>
    <dbReference type="NCBI Taxonomy" id="556530"/>
    <lineage>
        <taxon>Bacteria</taxon>
        <taxon>Bacillati</taxon>
        <taxon>Actinomycetota</taxon>
        <taxon>Actinomycetes</taxon>
        <taxon>Micrococcales</taxon>
        <taxon>Beutenbergiaceae</taxon>
        <taxon>Serinibacter</taxon>
    </lineage>
</organism>
<accession>A0A2A9CWR9</accession>
<comment type="subcellular location">
    <subcellularLocation>
        <location evidence="1">Membrane</location>
        <topology evidence="1">Multi-pass membrane protein</topology>
    </subcellularLocation>
</comment>
<dbReference type="GO" id="GO:0016020">
    <property type="term" value="C:membrane"/>
    <property type="evidence" value="ECO:0007669"/>
    <property type="project" value="UniProtKB-SubCell"/>
</dbReference>
<evidence type="ECO:0000256" key="2">
    <source>
        <dbReference type="ARBA" id="ARBA00022692"/>
    </source>
</evidence>
<gene>
    <name evidence="7" type="ORF">ATL40_0121</name>
</gene>
<feature type="transmembrane region" description="Helical" evidence="5">
    <location>
        <begin position="32"/>
        <end position="51"/>
    </location>
</feature>
<keyword evidence="4 5" id="KW-0472">Membrane</keyword>
<evidence type="ECO:0000256" key="3">
    <source>
        <dbReference type="ARBA" id="ARBA00022989"/>
    </source>
</evidence>
<dbReference type="InterPro" id="IPR025256">
    <property type="entry name" value="TM7S3/TM198-like_dom"/>
</dbReference>
<keyword evidence="2 5" id="KW-0812">Transmembrane</keyword>
<feature type="transmembrane region" description="Helical" evidence="5">
    <location>
        <begin position="6"/>
        <end position="25"/>
    </location>
</feature>
<feature type="transmembrane region" description="Helical" evidence="5">
    <location>
        <begin position="175"/>
        <end position="193"/>
    </location>
</feature>
<feature type="domain" description="TM7S3/TM198-like" evidence="6">
    <location>
        <begin position="8"/>
        <end position="193"/>
    </location>
</feature>